<dbReference type="PRINTS" id="PR00081">
    <property type="entry name" value="GDHRDH"/>
</dbReference>
<dbReference type="SUPFAM" id="SSF51735">
    <property type="entry name" value="NAD(P)-binding Rossmann-fold domains"/>
    <property type="match status" value="1"/>
</dbReference>
<dbReference type="PRINTS" id="PR00080">
    <property type="entry name" value="SDRFAMILY"/>
</dbReference>
<feature type="compositionally biased region" description="Basic and acidic residues" evidence="4">
    <location>
        <begin position="230"/>
        <end position="241"/>
    </location>
</feature>
<reference evidence="5 6" key="1">
    <citation type="submission" date="2017-02" db="EMBL/GenBank/DDBJ databases">
        <title>Draft genome of Saccharomonospora sp. 154.</title>
        <authorList>
            <person name="Alonso-Carmona G.S."/>
            <person name="De La Haba R."/>
            <person name="Vera-Gargallo B."/>
            <person name="Sandoval-Trujillo A.H."/>
            <person name="Ramirez-Duran N."/>
            <person name="Ventosa A."/>
        </authorList>
    </citation>
    <scope>NUCLEOTIDE SEQUENCE [LARGE SCALE GENOMIC DNA]</scope>
    <source>
        <strain evidence="5 6">LRS4.154</strain>
    </source>
</reference>
<name>A0A1V8ZZD8_SACPI</name>
<keyword evidence="2" id="KW-0560">Oxidoreductase</keyword>
<accession>A0A1V8ZZD8</accession>
<evidence type="ECO:0000313" key="5">
    <source>
        <dbReference type="EMBL" id="OQO90289.1"/>
    </source>
</evidence>
<dbReference type="RefSeq" id="WP_081193778.1">
    <property type="nucleotide sequence ID" value="NZ_MWIH01000007.1"/>
</dbReference>
<dbReference type="InterPro" id="IPR036291">
    <property type="entry name" value="NAD(P)-bd_dom_sf"/>
</dbReference>
<evidence type="ECO:0000256" key="2">
    <source>
        <dbReference type="ARBA" id="ARBA00023002"/>
    </source>
</evidence>
<feature type="region of interest" description="Disordered" evidence="4">
    <location>
        <begin position="230"/>
        <end position="254"/>
    </location>
</feature>
<dbReference type="PANTHER" id="PTHR24320:SF148">
    <property type="entry name" value="NAD(P)-BINDING ROSSMANN-FOLD SUPERFAMILY PROTEIN"/>
    <property type="match status" value="1"/>
</dbReference>
<gene>
    <name evidence="5" type="ORF">B1813_17850</name>
</gene>
<dbReference type="Gene3D" id="3.40.50.720">
    <property type="entry name" value="NAD(P)-binding Rossmann-like Domain"/>
    <property type="match status" value="1"/>
</dbReference>
<dbReference type="Proteomes" id="UP000192591">
    <property type="component" value="Unassembled WGS sequence"/>
</dbReference>
<dbReference type="EMBL" id="MWIH01000007">
    <property type="protein sequence ID" value="OQO90289.1"/>
    <property type="molecule type" value="Genomic_DNA"/>
</dbReference>
<keyword evidence="6" id="KW-1185">Reference proteome</keyword>
<comment type="similarity">
    <text evidence="1 3">Belongs to the short-chain dehydrogenases/reductases (SDR) family.</text>
</comment>
<dbReference type="GO" id="GO:0016491">
    <property type="term" value="F:oxidoreductase activity"/>
    <property type="evidence" value="ECO:0007669"/>
    <property type="project" value="UniProtKB-KW"/>
</dbReference>
<evidence type="ECO:0000256" key="3">
    <source>
        <dbReference type="RuleBase" id="RU000363"/>
    </source>
</evidence>
<evidence type="ECO:0000256" key="1">
    <source>
        <dbReference type="ARBA" id="ARBA00006484"/>
    </source>
</evidence>
<dbReference type="Pfam" id="PF00106">
    <property type="entry name" value="adh_short"/>
    <property type="match status" value="1"/>
</dbReference>
<dbReference type="STRING" id="1962155.B1813_17850"/>
<organism evidence="5 6">
    <name type="scientific">Saccharomonospora piscinae</name>
    <dbReference type="NCBI Taxonomy" id="687388"/>
    <lineage>
        <taxon>Bacteria</taxon>
        <taxon>Bacillati</taxon>
        <taxon>Actinomycetota</taxon>
        <taxon>Actinomycetes</taxon>
        <taxon>Pseudonocardiales</taxon>
        <taxon>Pseudonocardiaceae</taxon>
        <taxon>Saccharomonospora</taxon>
    </lineage>
</organism>
<evidence type="ECO:0000313" key="6">
    <source>
        <dbReference type="Proteomes" id="UP000192591"/>
    </source>
</evidence>
<evidence type="ECO:0000256" key="4">
    <source>
        <dbReference type="SAM" id="MobiDB-lite"/>
    </source>
</evidence>
<dbReference type="AlphaFoldDB" id="A0A1V8ZZD8"/>
<protein>
    <submittedName>
        <fullName evidence="5">3-oxoacyl-ACP reductase</fullName>
    </submittedName>
</protein>
<sequence length="268" mass="29218">MRPLSEQTILVTGATDGLGRALVGELASRGARVLAHGRDPAKLRALRDETGVEVVRADLAELRQVDRLAEELLQRGERLDVLVNNAGVGTGRDPSRREESHDGYELRFAVNYLAAYHLTRRLLPLLRAPARIVNIASAGQQEFSFTDPQLRRHYSGAAAYMRSKLALVMFTLDLAGQLDGSGITVNALHPATFMDTTMVRESGRIPVTAVADGVAATLRLVAGQDVEGETGRFFDGDHEAPPHPQARSPKARERLRRLSDELVTDALA</sequence>
<dbReference type="InterPro" id="IPR002347">
    <property type="entry name" value="SDR_fam"/>
</dbReference>
<dbReference type="PANTHER" id="PTHR24320">
    <property type="entry name" value="RETINOL DEHYDROGENASE"/>
    <property type="match status" value="1"/>
</dbReference>
<proteinExistence type="inferred from homology"/>
<comment type="caution">
    <text evidence="5">The sequence shown here is derived from an EMBL/GenBank/DDBJ whole genome shotgun (WGS) entry which is preliminary data.</text>
</comment>